<accession>A0ABW8S4F6</accession>
<dbReference type="RefSeq" id="WP_406761109.1">
    <property type="nucleotide sequence ID" value="NZ_JBJIAB010000010.1"/>
</dbReference>
<sequence>MEMGIAQLSMSMTQSRVAESAGIAVMKIAMDAGKENASQMTEMMKNAAVDPSRGNYIDARV</sequence>
<dbReference type="InterPro" id="IPR025906">
    <property type="entry name" value="YjfB_motility"/>
</dbReference>
<evidence type="ECO:0000313" key="2">
    <source>
        <dbReference type="Proteomes" id="UP001623600"/>
    </source>
</evidence>
<dbReference type="Proteomes" id="UP001623600">
    <property type="component" value="Unassembled WGS sequence"/>
</dbReference>
<name>A0ABW8S4F6_9CLOT</name>
<keyword evidence="2" id="KW-1185">Reference proteome</keyword>
<gene>
    <name evidence="1" type="ORF">ACJDTP_10260</name>
</gene>
<organism evidence="1 2">
    <name type="scientific">Candidatus Clostridium helianthi</name>
    <dbReference type="NCBI Taxonomy" id="3381660"/>
    <lineage>
        <taxon>Bacteria</taxon>
        <taxon>Bacillati</taxon>
        <taxon>Bacillota</taxon>
        <taxon>Clostridia</taxon>
        <taxon>Eubacteriales</taxon>
        <taxon>Clostridiaceae</taxon>
        <taxon>Clostridium</taxon>
    </lineage>
</organism>
<dbReference type="Pfam" id="PF14070">
    <property type="entry name" value="YjfB_motility"/>
    <property type="match status" value="1"/>
</dbReference>
<comment type="caution">
    <text evidence="1">The sequence shown here is derived from an EMBL/GenBank/DDBJ whole genome shotgun (WGS) entry which is preliminary data.</text>
</comment>
<dbReference type="EMBL" id="JBJIAB010000010">
    <property type="protein sequence ID" value="MFL0165449.1"/>
    <property type="molecule type" value="Genomic_DNA"/>
</dbReference>
<proteinExistence type="predicted"/>
<evidence type="ECO:0000313" key="1">
    <source>
        <dbReference type="EMBL" id="MFL0165449.1"/>
    </source>
</evidence>
<reference evidence="1 2" key="1">
    <citation type="submission" date="2024-11" db="EMBL/GenBank/DDBJ databases">
        <authorList>
            <person name="Heng Y.C."/>
            <person name="Lim A.C.H."/>
            <person name="Lee J.K.Y."/>
            <person name="Kittelmann S."/>
        </authorList>
    </citation>
    <scope>NUCLEOTIDE SEQUENCE [LARGE SCALE GENOMIC DNA]</scope>
    <source>
        <strain evidence="1 2">WILCCON 0112</strain>
    </source>
</reference>
<protein>
    <submittedName>
        <fullName evidence="1">YjfB family protein</fullName>
    </submittedName>
</protein>